<dbReference type="SMART" id="SM00829">
    <property type="entry name" value="PKS_ER"/>
    <property type="match status" value="1"/>
</dbReference>
<dbReference type="Pfam" id="PF08240">
    <property type="entry name" value="ADH_N"/>
    <property type="match status" value="1"/>
</dbReference>
<dbReference type="GO" id="GO:0070402">
    <property type="term" value="F:NADPH binding"/>
    <property type="evidence" value="ECO:0007669"/>
    <property type="project" value="TreeGrafter"/>
</dbReference>
<dbReference type="FunFam" id="3.40.50.720:FF:000053">
    <property type="entry name" value="Quinone oxidoreductase 1"/>
    <property type="match status" value="1"/>
</dbReference>
<dbReference type="InterPro" id="IPR036291">
    <property type="entry name" value="NAD(P)-bd_dom_sf"/>
</dbReference>
<proteinExistence type="predicted"/>
<dbReference type="EMBL" id="CP001958">
    <property type="protein sequence ID" value="ADG97487.1"/>
    <property type="molecule type" value="Genomic_DNA"/>
</dbReference>
<gene>
    <name evidence="4" type="ordered locus">Srot_1014</name>
</gene>
<dbReference type="SUPFAM" id="SSF50129">
    <property type="entry name" value="GroES-like"/>
    <property type="match status" value="1"/>
</dbReference>
<dbReference type="Gene3D" id="3.40.50.720">
    <property type="entry name" value="NAD(P)-binding Rossmann-like Domain"/>
    <property type="match status" value="1"/>
</dbReference>
<evidence type="ECO:0000256" key="2">
    <source>
        <dbReference type="ARBA" id="ARBA00023002"/>
    </source>
</evidence>
<dbReference type="InterPro" id="IPR011032">
    <property type="entry name" value="GroES-like_sf"/>
</dbReference>
<dbReference type="STRING" id="640132.Srot_1014"/>
<evidence type="ECO:0000256" key="1">
    <source>
        <dbReference type="ARBA" id="ARBA00022857"/>
    </source>
</evidence>
<dbReference type="KEGG" id="srt:Srot_1014"/>
<keyword evidence="5" id="KW-1185">Reference proteome</keyword>
<dbReference type="CDD" id="cd05286">
    <property type="entry name" value="QOR2"/>
    <property type="match status" value="1"/>
</dbReference>
<protein>
    <submittedName>
        <fullName evidence="4">Alcohol dehydrogenase zinc-binding domain protein</fullName>
    </submittedName>
</protein>
<dbReference type="eggNOG" id="COG0604">
    <property type="taxonomic scope" value="Bacteria"/>
</dbReference>
<accession>D6ZEW3</accession>
<evidence type="ECO:0000313" key="4">
    <source>
        <dbReference type="EMBL" id="ADG97487.1"/>
    </source>
</evidence>
<sequence>MSAIEVTENGGPAVLVAAETAIPEPGAGQVLVKVEAAGVNFIDTYQRSGLYQVPLPFTPGNEGAGTVVSVGAGATEFSVGERVAWTGALGGYAQYAAVPERTIVRLPESIDFATAAAALLKGLTAHYLLWSSYDAQPGDSVLVHAGAGGVGLILTQWATAKGVRVITTAGTREKAELSRQAGAAHVLSYEEDIAARVRELTGGEGAAAVYDGVGKTTFEASLAATRIRGFVVLFGAASGPVPPFELQRLNAGGSLFITRPNLAHHLRDRAETNWRSGALFSAIERGVVQINVTGRYPLAEAARAHRDLEGRQTTGSVVLIP</sequence>
<dbReference type="RefSeq" id="WP_013137943.1">
    <property type="nucleotide sequence ID" value="NC_014168.1"/>
</dbReference>
<dbReference type="InterPro" id="IPR020843">
    <property type="entry name" value="ER"/>
</dbReference>
<dbReference type="InterPro" id="IPR013154">
    <property type="entry name" value="ADH-like_N"/>
</dbReference>
<feature type="domain" description="Enoyl reductase (ER)" evidence="3">
    <location>
        <begin position="10"/>
        <end position="319"/>
    </location>
</feature>
<dbReference type="InterPro" id="IPR047618">
    <property type="entry name" value="QOR-like"/>
</dbReference>
<evidence type="ECO:0000313" key="5">
    <source>
        <dbReference type="Proteomes" id="UP000002247"/>
    </source>
</evidence>
<evidence type="ECO:0000259" key="3">
    <source>
        <dbReference type="SMART" id="SM00829"/>
    </source>
</evidence>
<dbReference type="PANTHER" id="PTHR48106:SF13">
    <property type="entry name" value="QUINONE OXIDOREDUCTASE-RELATED"/>
    <property type="match status" value="1"/>
</dbReference>
<dbReference type="InterPro" id="IPR013149">
    <property type="entry name" value="ADH-like_C"/>
</dbReference>
<reference evidence="4 5" key="1">
    <citation type="journal article" date="2010" name="Stand. Genomic Sci.">
        <title>Complete genome sequence of Segniliparus rotundus type strain (CDC 1076).</title>
        <authorList>
            <person name="Sikorski J."/>
            <person name="Lapidus A."/>
            <person name="Copeland A."/>
            <person name="Misra M."/>
            <person name="Glavina Del Rio T."/>
            <person name="Nolan M."/>
            <person name="Lucas S."/>
            <person name="Chen F."/>
            <person name="Tice H."/>
            <person name="Cheng J.F."/>
            <person name="Jando M."/>
            <person name="Schneider S."/>
            <person name="Bruce D."/>
            <person name="Goodwin L."/>
            <person name="Pitluck S."/>
            <person name="Liolios K."/>
            <person name="Mikhailova N."/>
            <person name="Pati A."/>
            <person name="Ivanova N."/>
            <person name="Mavromatis K."/>
            <person name="Chen A."/>
            <person name="Palaniappan K."/>
            <person name="Chertkov O."/>
            <person name="Land M."/>
            <person name="Hauser L."/>
            <person name="Chang Y.J."/>
            <person name="Jeffries C.D."/>
            <person name="Brettin T."/>
            <person name="Detter J.C."/>
            <person name="Han C."/>
            <person name="Rohde M."/>
            <person name="Goker M."/>
            <person name="Bristow J."/>
            <person name="Eisen J.A."/>
            <person name="Markowitz V."/>
            <person name="Hugenholtz P."/>
            <person name="Kyrpides N.C."/>
            <person name="Klenk H.P."/>
        </authorList>
    </citation>
    <scope>NUCLEOTIDE SEQUENCE [LARGE SCALE GENOMIC DNA]</scope>
    <source>
        <strain evidence="5">ATCC BAA-972 / CDC 1076 / CIP 108378 / DSM 44985 / JCM 13578</strain>
    </source>
</reference>
<dbReference type="GO" id="GO:0005829">
    <property type="term" value="C:cytosol"/>
    <property type="evidence" value="ECO:0007669"/>
    <property type="project" value="TreeGrafter"/>
</dbReference>
<keyword evidence="1" id="KW-0521">NADP</keyword>
<dbReference type="Pfam" id="PF00107">
    <property type="entry name" value="ADH_zinc_N"/>
    <property type="match status" value="1"/>
</dbReference>
<dbReference type="PANTHER" id="PTHR48106">
    <property type="entry name" value="QUINONE OXIDOREDUCTASE PIG3-RELATED"/>
    <property type="match status" value="1"/>
</dbReference>
<dbReference type="GO" id="GO:0035925">
    <property type="term" value="F:mRNA 3'-UTR AU-rich region binding"/>
    <property type="evidence" value="ECO:0007669"/>
    <property type="project" value="TreeGrafter"/>
</dbReference>
<dbReference type="Proteomes" id="UP000002247">
    <property type="component" value="Chromosome"/>
</dbReference>
<keyword evidence="2" id="KW-0560">Oxidoreductase</keyword>
<dbReference type="SUPFAM" id="SSF51735">
    <property type="entry name" value="NAD(P)-binding Rossmann-fold domains"/>
    <property type="match status" value="1"/>
</dbReference>
<dbReference type="HOGENOM" id="CLU_026673_3_1_11"/>
<organism evidence="4 5">
    <name type="scientific">Segniliparus rotundus (strain ATCC BAA-972 / CDC 1076 / CIP 108378 / DSM 44985 / JCM 13578)</name>
    <dbReference type="NCBI Taxonomy" id="640132"/>
    <lineage>
        <taxon>Bacteria</taxon>
        <taxon>Bacillati</taxon>
        <taxon>Actinomycetota</taxon>
        <taxon>Actinomycetes</taxon>
        <taxon>Mycobacteriales</taxon>
        <taxon>Segniliparaceae</taxon>
        <taxon>Segniliparus</taxon>
    </lineage>
</organism>
<dbReference type="AlphaFoldDB" id="D6ZEW3"/>
<dbReference type="GO" id="GO:0003960">
    <property type="term" value="F:quinone reductase (NADPH) activity"/>
    <property type="evidence" value="ECO:0007669"/>
    <property type="project" value="InterPro"/>
</dbReference>
<name>D6ZEW3_SEGRD</name>
<dbReference type="Gene3D" id="3.90.180.10">
    <property type="entry name" value="Medium-chain alcohol dehydrogenases, catalytic domain"/>
    <property type="match status" value="1"/>
</dbReference>